<keyword evidence="7" id="KW-1015">Disulfide bond</keyword>
<dbReference type="GO" id="GO:0070062">
    <property type="term" value="C:extracellular exosome"/>
    <property type="evidence" value="ECO:0007669"/>
    <property type="project" value="TreeGrafter"/>
</dbReference>
<evidence type="ECO:0000256" key="1">
    <source>
        <dbReference type="ARBA" id="ARBA00004606"/>
    </source>
</evidence>
<evidence type="ECO:0000256" key="2">
    <source>
        <dbReference type="ARBA" id="ARBA00006794"/>
    </source>
</evidence>
<reference evidence="12 13" key="1">
    <citation type="journal article" date="2021" name="Elife">
        <title>Chloroplast acquisition without the gene transfer in kleptoplastic sea slugs, Plakobranchus ocellatus.</title>
        <authorList>
            <person name="Maeda T."/>
            <person name="Takahashi S."/>
            <person name="Yoshida T."/>
            <person name="Shimamura S."/>
            <person name="Takaki Y."/>
            <person name="Nagai Y."/>
            <person name="Toyoda A."/>
            <person name="Suzuki Y."/>
            <person name="Arimoto A."/>
            <person name="Ishii H."/>
            <person name="Satoh N."/>
            <person name="Nishiyama T."/>
            <person name="Hasebe M."/>
            <person name="Maruyama T."/>
            <person name="Minagawa J."/>
            <person name="Obokata J."/>
            <person name="Shigenobu S."/>
        </authorList>
    </citation>
    <scope>NUCLEOTIDE SEQUENCE [LARGE SCALE GENOMIC DNA]</scope>
</reference>
<feature type="region of interest" description="Disordered" evidence="10">
    <location>
        <begin position="1"/>
        <end position="29"/>
    </location>
</feature>
<dbReference type="AlphaFoldDB" id="A0AAV4FJN5"/>
<proteinExistence type="inferred from homology"/>
<evidence type="ECO:0000256" key="8">
    <source>
        <dbReference type="ARBA" id="ARBA00023180"/>
    </source>
</evidence>
<keyword evidence="8" id="KW-0325">Glycoprotein</keyword>
<organism evidence="12 13">
    <name type="scientific">Elysia marginata</name>
    <dbReference type="NCBI Taxonomy" id="1093978"/>
    <lineage>
        <taxon>Eukaryota</taxon>
        <taxon>Metazoa</taxon>
        <taxon>Spiralia</taxon>
        <taxon>Lophotrochozoa</taxon>
        <taxon>Mollusca</taxon>
        <taxon>Gastropoda</taxon>
        <taxon>Heterobranchia</taxon>
        <taxon>Euthyneura</taxon>
        <taxon>Panpulmonata</taxon>
        <taxon>Sacoglossa</taxon>
        <taxon>Placobranchoidea</taxon>
        <taxon>Plakobranchidae</taxon>
        <taxon>Elysia</taxon>
    </lineage>
</organism>
<dbReference type="SMART" id="SM01039">
    <property type="entry name" value="BRICHOS"/>
    <property type="match status" value="1"/>
</dbReference>
<dbReference type="GO" id="GO:0005886">
    <property type="term" value="C:plasma membrane"/>
    <property type="evidence" value="ECO:0007669"/>
    <property type="project" value="UniProtKB-UniRule"/>
</dbReference>
<keyword evidence="3 9" id="KW-0812">Transmembrane</keyword>
<dbReference type="InterPro" id="IPR007084">
    <property type="entry name" value="BRICHOS_dom"/>
</dbReference>
<evidence type="ECO:0000256" key="4">
    <source>
        <dbReference type="ARBA" id="ARBA00022968"/>
    </source>
</evidence>
<dbReference type="Proteomes" id="UP000762676">
    <property type="component" value="Unassembled WGS sequence"/>
</dbReference>
<keyword evidence="6 9" id="KW-0472">Membrane</keyword>
<sequence length="294" mass="33966">MTIYTPSQADKKPAQDAQEPEVVTDTEPLTGEKKEKEAFEAVIVNNQYNDGRAILLRARRRSAFMHMLLALIILGVLALGAIGSVVLYRHLNKKVGSQVYAGRCGNEFFDVTYHETSMRLDDEVQKDYVDEDIAVYPEANYEELHTPRFDEVQETFVLHDFVVNYTALIDHKQRRCFITTIRNNILRPDDFVIQVQQRTPFGSILQTVVIRENYVMVIPDHFNPPFGKRIYEACFRYETYRLELYVNGVMKRSALGMTEKHGLGEQVGVYAVFTNNATHQQLYKIQVYEPMQLP</sequence>
<dbReference type="PANTHER" id="PTHR10962">
    <property type="entry name" value="INTEGRAL TRANSMEMBRANE PROTEIN 2"/>
    <property type="match status" value="1"/>
</dbReference>
<evidence type="ECO:0000256" key="7">
    <source>
        <dbReference type="ARBA" id="ARBA00023157"/>
    </source>
</evidence>
<feature type="domain" description="BRICHOS" evidence="11">
    <location>
        <begin position="149"/>
        <end position="242"/>
    </location>
</feature>
<evidence type="ECO:0000256" key="6">
    <source>
        <dbReference type="ARBA" id="ARBA00023136"/>
    </source>
</evidence>
<feature type="transmembrane region" description="Helical" evidence="9">
    <location>
        <begin position="67"/>
        <end position="88"/>
    </location>
</feature>
<keyword evidence="5 9" id="KW-1133">Transmembrane helix</keyword>
<keyword evidence="9" id="KW-1003">Cell membrane</keyword>
<dbReference type="GO" id="GO:0005794">
    <property type="term" value="C:Golgi apparatus"/>
    <property type="evidence" value="ECO:0007669"/>
    <property type="project" value="TreeGrafter"/>
</dbReference>
<dbReference type="GO" id="GO:0001540">
    <property type="term" value="F:amyloid-beta binding"/>
    <property type="evidence" value="ECO:0007669"/>
    <property type="project" value="TreeGrafter"/>
</dbReference>
<dbReference type="PROSITE" id="PS50869">
    <property type="entry name" value="BRICHOS"/>
    <property type="match status" value="1"/>
</dbReference>
<evidence type="ECO:0000256" key="10">
    <source>
        <dbReference type="SAM" id="MobiDB-lite"/>
    </source>
</evidence>
<gene>
    <name evidence="12" type="ORF">ElyMa_000400900</name>
</gene>
<evidence type="ECO:0000256" key="9">
    <source>
        <dbReference type="RuleBase" id="RU367061"/>
    </source>
</evidence>
<keyword evidence="13" id="KW-1185">Reference proteome</keyword>
<evidence type="ECO:0000313" key="13">
    <source>
        <dbReference type="Proteomes" id="UP000762676"/>
    </source>
</evidence>
<dbReference type="Pfam" id="PF04089">
    <property type="entry name" value="BRICHOS"/>
    <property type="match status" value="1"/>
</dbReference>
<dbReference type="EMBL" id="BMAT01000795">
    <property type="protein sequence ID" value="GFR73264.1"/>
    <property type="molecule type" value="Genomic_DNA"/>
</dbReference>
<evidence type="ECO:0000313" key="12">
    <source>
        <dbReference type="EMBL" id="GFR73264.1"/>
    </source>
</evidence>
<name>A0AAV4FJN5_9GAST</name>
<evidence type="ECO:0000256" key="3">
    <source>
        <dbReference type="ARBA" id="ARBA00022692"/>
    </source>
</evidence>
<evidence type="ECO:0000256" key="5">
    <source>
        <dbReference type="ARBA" id="ARBA00022989"/>
    </source>
</evidence>
<dbReference type="PANTHER" id="PTHR10962:SF1">
    <property type="entry name" value="INTEGRAL MEMBRANE PROTEIN 2"/>
    <property type="match status" value="1"/>
</dbReference>
<comment type="similarity">
    <text evidence="2 9">Belongs to the ITM2 family.</text>
</comment>
<comment type="subcellular location">
    <subcellularLocation>
        <location evidence="1 9">Membrane</location>
        <topology evidence="1 9">Single-pass type II membrane protein</topology>
    </subcellularLocation>
</comment>
<protein>
    <recommendedName>
        <fullName evidence="9">Integral membrane protein 2</fullName>
    </recommendedName>
</protein>
<dbReference type="InterPro" id="IPR040145">
    <property type="entry name" value="ITM2"/>
</dbReference>
<evidence type="ECO:0000259" key="11">
    <source>
        <dbReference type="PROSITE" id="PS50869"/>
    </source>
</evidence>
<dbReference type="GO" id="GO:0042985">
    <property type="term" value="P:negative regulation of amyloid precursor protein biosynthetic process"/>
    <property type="evidence" value="ECO:0007669"/>
    <property type="project" value="TreeGrafter"/>
</dbReference>
<comment type="caution">
    <text evidence="12">The sequence shown here is derived from an EMBL/GenBank/DDBJ whole genome shotgun (WGS) entry which is preliminary data.</text>
</comment>
<accession>A0AAV4FJN5</accession>
<keyword evidence="4 9" id="KW-0735">Signal-anchor</keyword>